<dbReference type="Gene3D" id="3.40.50.300">
    <property type="entry name" value="P-loop containing nucleotide triphosphate hydrolases"/>
    <property type="match status" value="1"/>
</dbReference>
<reference evidence="9" key="3">
    <citation type="submission" date="2000-06" db="EMBL/GenBank/DDBJ databases">
        <authorList>
            <person name="Shinn P."/>
            <person name="Brooks S."/>
            <person name="Buehler E."/>
            <person name="Chao Q."/>
            <person name="Cheuk R."/>
            <person name="Johnson-Hopson C."/>
            <person name="Khan S."/>
            <person name="Kim C."/>
            <person name="Altafi H."/>
            <person name="Bei B."/>
            <person name="Chin C."/>
            <person name="Chiou J."/>
            <person name="Choi E."/>
            <person name="Conn L."/>
            <person name="Conway A."/>
            <person name="Gonzalez A."/>
            <person name="Hansen N."/>
            <person name="Howing B."/>
            <person name="Koo T."/>
            <person name="Lam B."/>
            <person name="Lee J."/>
            <person name="Lenz C."/>
            <person name="Li J."/>
            <person name="Liu A."/>
            <person name="Liu J."/>
            <person name="Liu S."/>
            <person name="Mukharsky N."/>
            <person name="Nguyen M."/>
            <person name="Palm C."/>
            <person name="Pham P."/>
            <person name="Sakano H."/>
            <person name="Schwartz J."/>
            <person name="Southwick A."/>
            <person name="Thaveri A."/>
            <person name="Toriumi M."/>
            <person name="Vaysberg M."/>
            <person name="Yu G."/>
            <person name="Davis R."/>
            <person name="Federspiel N."/>
            <person name="Theologis A."/>
            <person name="Ecker J."/>
        </authorList>
    </citation>
    <scope>NUCLEOTIDE SEQUENCE</scope>
</reference>
<dbReference type="InterPro" id="IPR009000">
    <property type="entry name" value="Transl_B-barrel_sf"/>
</dbReference>
<feature type="domain" description="Tr-type G" evidence="8">
    <location>
        <begin position="119"/>
        <end position="363"/>
    </location>
</feature>
<dbReference type="Gene3D" id="2.40.30.10">
    <property type="entry name" value="Translation factors"/>
    <property type="match status" value="2"/>
</dbReference>
<feature type="region of interest" description="Disordered" evidence="6">
    <location>
        <begin position="94"/>
        <end position="114"/>
    </location>
</feature>
<feature type="compositionally biased region" description="Basic and acidic residues" evidence="6">
    <location>
        <begin position="95"/>
        <end position="108"/>
    </location>
</feature>
<keyword evidence="3" id="KW-0488">Methylation</keyword>
<keyword evidence="4" id="KW-0547">Nucleotide-binding</keyword>
<comment type="function">
    <text evidence="1">This protein promotes the GTP-dependent binding of aminoacyl-tRNA to the A-site of ribosomes during protein biosynthesis.</text>
</comment>
<dbReference type="GO" id="GO:0003924">
    <property type="term" value="F:GTPase activity"/>
    <property type="evidence" value="ECO:0007669"/>
    <property type="project" value="InterPro"/>
</dbReference>
<evidence type="ECO:0000313" key="9">
    <source>
        <dbReference type="EMBL" id="AAF78391.1"/>
    </source>
</evidence>
<dbReference type="PRINTS" id="PR00315">
    <property type="entry name" value="ELONGATNFCT"/>
</dbReference>
<evidence type="ECO:0000256" key="7">
    <source>
        <dbReference type="SAM" id="SignalP"/>
    </source>
</evidence>
<dbReference type="InterPro" id="IPR000795">
    <property type="entry name" value="T_Tr_GTP-bd_dom"/>
</dbReference>
<reference key="1">
    <citation type="journal article" date="2000" name="Nature">
        <title>Sequence and analysis of chromosome 1 of the plant Arabidopsis thaliana.</title>
        <authorList>
            <person name="Theologis A."/>
            <person name="Ecker J.R."/>
            <person name="Palm C.J."/>
            <person name="Federspiel N.A."/>
            <person name="Kaul S."/>
            <person name="White O."/>
            <person name="Alonso J."/>
            <person name="Altafi H."/>
            <person name="Araujo R."/>
            <person name="Bowman C.L."/>
            <person name="Brooks S.Y."/>
            <person name="Buehler E."/>
            <person name="Chan A."/>
            <person name="Chao Q."/>
            <person name="Chen H."/>
            <person name="Cheuk R.F."/>
            <person name="Chin C.W."/>
            <person name="Chung M.K."/>
            <person name="Conn L."/>
            <person name="Conway A.B."/>
            <person name="Conway A.R."/>
            <person name="Creasy T.H."/>
            <person name="Dewar K."/>
            <person name="Dunn P."/>
            <person name="Etgu P."/>
            <person name="Feldblyum T.V."/>
            <person name="Feng J."/>
            <person name="Fong B."/>
            <person name="Fujii C.Y."/>
            <person name="Gill J.E."/>
            <person name="Goldsmith A.D."/>
            <person name="Haas B."/>
            <person name="Hansen N.F."/>
            <person name="Hughes B."/>
            <person name="Huizar L."/>
            <person name="Hunter J.L."/>
            <person name="Jenkins J."/>
            <person name="Johnson-Hopson C."/>
            <person name="Khan S."/>
            <person name="Khaykin E."/>
            <person name="Kim C.J."/>
            <person name="Koo H.L."/>
            <person name="Kremenetskaia I."/>
            <person name="Kurtz D.B."/>
            <person name="Kwan A."/>
            <person name="Lam B."/>
            <person name="Langin-Hooper S."/>
            <person name="Lee A."/>
            <person name="Lee J.M."/>
            <person name="Lenz C.A."/>
            <person name="Li J.H."/>
            <person name="Li Y."/>
            <person name="Lin X."/>
            <person name="Liu S.X."/>
            <person name="Liu Z.A."/>
            <person name="Luros J.S."/>
            <person name="Maiti R."/>
            <person name="Marziali A."/>
            <person name="Militscher J."/>
            <person name="Miranda M."/>
            <person name="Nguyen M."/>
            <person name="Nierman W.C."/>
            <person name="Osborne B.I."/>
            <person name="Pai G."/>
            <person name="Peterson J."/>
            <person name="Pham P.K."/>
            <person name="Rizzo M."/>
            <person name="Rooney T."/>
            <person name="Rowley D."/>
            <person name="Sakano H."/>
            <person name="Salzberg S.L."/>
            <person name="Schwartz J.R."/>
            <person name="Shinn P."/>
            <person name="Southwick A.M."/>
            <person name="Sun H."/>
            <person name="Tallon L.J."/>
            <person name="Tambunga G."/>
            <person name="Toriumi M.J."/>
            <person name="Town C.D."/>
            <person name="Utterback T."/>
            <person name="Van Aken S."/>
            <person name="Vaysberg M."/>
            <person name="Vysotskaia V.S."/>
            <person name="Walker M."/>
            <person name="Wu D."/>
            <person name="Yu G."/>
            <person name="Fraser C.M."/>
            <person name="Venter J.C."/>
            <person name="Davis R.W."/>
        </authorList>
    </citation>
    <scope>NUCLEOTIDE SEQUENCE [LARGE SCALE GENOMIC DNA]</scope>
    <source>
        <strain>cv. Columbia</strain>
    </source>
</reference>
<dbReference type="SUPFAM" id="SSF50447">
    <property type="entry name" value="Translation proteins"/>
    <property type="match status" value="1"/>
</dbReference>
<evidence type="ECO:0000259" key="8">
    <source>
        <dbReference type="PROSITE" id="PS51722"/>
    </source>
</evidence>
<dbReference type="PROSITE" id="PS51722">
    <property type="entry name" value="G_TR_2"/>
    <property type="match status" value="1"/>
</dbReference>
<dbReference type="SUPFAM" id="SSF52540">
    <property type="entry name" value="P-loop containing nucleoside triphosphate hydrolases"/>
    <property type="match status" value="1"/>
</dbReference>
<dbReference type="Pfam" id="PF03144">
    <property type="entry name" value="GTP_EFTU_D2"/>
    <property type="match status" value="1"/>
</dbReference>
<evidence type="ECO:0000256" key="1">
    <source>
        <dbReference type="ARBA" id="ARBA00003982"/>
    </source>
</evidence>
<dbReference type="FunFam" id="2.40.30.10:FF:000024">
    <property type="entry name" value="Eukaryotic peptide chain release factor GTP-binding subunit ERF3A"/>
    <property type="match status" value="1"/>
</dbReference>
<dbReference type="SUPFAM" id="SSF50465">
    <property type="entry name" value="EF-Tu/eEF-1alpha/eIF2-gamma C-terminal domain"/>
    <property type="match status" value="1"/>
</dbReference>
<dbReference type="InterPro" id="IPR050100">
    <property type="entry name" value="TRAFAC_GTPase_members"/>
</dbReference>
<evidence type="ECO:0000256" key="2">
    <source>
        <dbReference type="ARBA" id="ARBA00007249"/>
    </source>
</evidence>
<dbReference type="EMBL" id="AC069551">
    <property type="protein sequence ID" value="AAF78391.1"/>
    <property type="molecule type" value="Genomic_DNA"/>
</dbReference>
<name>Q9LM39_ARATH</name>
<evidence type="ECO:0000256" key="3">
    <source>
        <dbReference type="ARBA" id="ARBA00022481"/>
    </source>
</evidence>
<feature type="chain" id="PRO_5004329117" evidence="7">
    <location>
        <begin position="22"/>
        <end position="615"/>
    </location>
</feature>
<dbReference type="CDD" id="cd01883">
    <property type="entry name" value="EF1_alpha"/>
    <property type="match status" value="1"/>
</dbReference>
<dbReference type="FunFam" id="2.40.30.10:FF:000077">
    <property type="entry name" value="Putative translation elongation/initiation factor family protein"/>
    <property type="match status" value="1"/>
</dbReference>
<dbReference type="CDD" id="cd03704">
    <property type="entry name" value="eRF3_C_III"/>
    <property type="match status" value="1"/>
</dbReference>
<dbReference type="InterPro" id="IPR054696">
    <property type="entry name" value="GTP-eEF1A_C"/>
</dbReference>
<dbReference type="InterPro" id="IPR009001">
    <property type="entry name" value="Transl_elong_EF1A/Init_IF2_C"/>
</dbReference>
<dbReference type="InterPro" id="IPR027417">
    <property type="entry name" value="P-loop_NTPase"/>
</dbReference>
<dbReference type="Pfam" id="PF00009">
    <property type="entry name" value="GTP_EFTU"/>
    <property type="match status" value="1"/>
</dbReference>
<reference evidence="9" key="2">
    <citation type="submission" date="2000-06" db="EMBL/GenBank/DDBJ databases">
        <title>Genomic sequence for Arabidopsis thaliana BAC T10O22 from chromosome I.</title>
        <authorList>
            <person name="Shinn P."/>
            <person name="Brooks S."/>
            <person name="Buehler E."/>
            <person name="Chao Q."/>
            <person name="Johnson-Hopson C."/>
            <person name="Khan S."/>
            <person name="Kim C."/>
            <person name="Altafi H."/>
            <person name="Bei Q."/>
            <person name="Chin C."/>
            <person name="Chiou J."/>
            <person name="Choi E."/>
            <person name="Conn L."/>
            <person name="Conway A."/>
            <person name="Gonzales A."/>
            <person name="Hansen N."/>
            <person name="Howing B."/>
            <person name="Koo T."/>
            <person name="Lam B."/>
            <person name="Lee J."/>
            <person name="Lenz C."/>
            <person name="Li J."/>
            <person name="Liu A."/>
            <person name="Liu K."/>
            <person name="Liu S."/>
            <person name="Mukharsky N."/>
            <person name="Nguyen M."/>
            <person name="Palm C."/>
            <person name="Pham P."/>
            <person name="Sakano H."/>
            <person name="Schwartz J."/>
            <person name="Southwick A."/>
            <person name="Thaveri A."/>
            <person name="Toriumi M."/>
            <person name="Vaysberg M."/>
            <person name="Yu G."/>
            <person name="Federspiel N.A."/>
            <person name="Theologis A."/>
            <person name="Ecker J.R."/>
        </authorList>
    </citation>
    <scope>NUCLEOTIDE SEQUENCE</scope>
</reference>
<dbReference type="ExpressionAtlas" id="Q9LM39">
    <property type="expression patterns" value="baseline and differential"/>
</dbReference>
<protein>
    <submittedName>
        <fullName evidence="9">T10O22.4</fullName>
    </submittedName>
</protein>
<organism evidence="9">
    <name type="scientific">Arabidopsis thaliana</name>
    <name type="common">Mouse-ear cress</name>
    <dbReference type="NCBI Taxonomy" id="3702"/>
    <lineage>
        <taxon>Eukaryota</taxon>
        <taxon>Viridiplantae</taxon>
        <taxon>Streptophyta</taxon>
        <taxon>Embryophyta</taxon>
        <taxon>Tracheophyta</taxon>
        <taxon>Spermatophyta</taxon>
        <taxon>Magnoliopsida</taxon>
        <taxon>eudicotyledons</taxon>
        <taxon>Gunneridae</taxon>
        <taxon>Pentapetalae</taxon>
        <taxon>rosids</taxon>
        <taxon>malvids</taxon>
        <taxon>Brassicales</taxon>
        <taxon>Brassicaceae</taxon>
        <taxon>Camelineae</taxon>
        <taxon>Arabidopsis</taxon>
    </lineage>
</organism>
<dbReference type="GO" id="GO:0005525">
    <property type="term" value="F:GTP binding"/>
    <property type="evidence" value="ECO:0007669"/>
    <property type="project" value="UniProtKB-KW"/>
</dbReference>
<accession>Q9LM39</accession>
<proteinExistence type="inferred from homology"/>
<feature type="signal peptide" evidence="7">
    <location>
        <begin position="1"/>
        <end position="21"/>
    </location>
</feature>
<dbReference type="Pfam" id="PF22594">
    <property type="entry name" value="GTP-eEF1A_C"/>
    <property type="match status" value="1"/>
</dbReference>
<keyword evidence="7" id="KW-0732">Signal</keyword>
<evidence type="ECO:0000256" key="5">
    <source>
        <dbReference type="ARBA" id="ARBA00023134"/>
    </source>
</evidence>
<dbReference type="CDD" id="cd04089">
    <property type="entry name" value="eRF3_II"/>
    <property type="match status" value="1"/>
</dbReference>
<comment type="similarity">
    <text evidence="2">Belongs to the TRAFAC class translation factor GTPase superfamily. Classic translation factor GTPase family. EF-Tu/EF-1A subfamily.</text>
</comment>
<dbReference type="PANTHER" id="PTHR23115">
    <property type="entry name" value="TRANSLATION FACTOR"/>
    <property type="match status" value="1"/>
</dbReference>
<keyword evidence="5" id="KW-0342">GTP-binding</keyword>
<dbReference type="InterPro" id="IPR004161">
    <property type="entry name" value="EFTu-like_2"/>
</dbReference>
<dbReference type="AlphaFoldDB" id="Q9LM39"/>
<dbReference type="FunFam" id="3.40.50.300:FF:000862">
    <property type="entry name" value="Eukaryotic peptide chain release factor GTP-binding subunit ERF3A"/>
    <property type="match status" value="1"/>
</dbReference>
<evidence type="ECO:0000256" key="6">
    <source>
        <dbReference type="SAM" id="MobiDB-lite"/>
    </source>
</evidence>
<sequence>MSVRFLLEVIILISYTFLRRADLEAEIRALQLESADENNGVVIPEVHNSHEVENLDKAPEDLKDEVQESIPVPDEQEASEDHDEVMLHPVHNPAKAKEKAAQEKAAKEEAEDVAEANKKRHLNVVFIGHVDAGKSTIGGQILFLSGQVDDRQIQKYEKEAKDKSRESWYMAYIMDTNEEERLKVLHVFWSMFVLLLKMHGKTVEVGRAHFETESTRFTILDAPGHKSYVPNMISGASQADIGVLVSQLITRKGEFETGYERGGQTREHVQLAKTLGVSKLIVVVNKMDDPTVNWSKERYDEIEQKMVPFLKASGYNTKKDVVFLPISGLMGKNMDQRMGQEICPWWSGPSFFEVLDSIEIPPRDPNGPFRMPIIDKFKDMGTVVMGKVESGSIREGDSLVVMPNKVLSDEQVKVVAIYCDEDKVKRAGPGENLRVRITGIEDEDILSGFVLSSIGEYNALQIAFTINDLHCHFFFWLNIRILSLLLAVFSLFSVAVNPVPAVTEFVAQLQILELLDNAIFTAGYKAILHIHAVVEECEIIELKSQIDLKTRKPMKKKVLFVKNGAAVVCRIQVTNSICIEKFSDFPQLGRFTLRTEGKTIAVGKVTELLSSVSSA</sequence>
<evidence type="ECO:0000256" key="4">
    <source>
        <dbReference type="ARBA" id="ARBA00022741"/>
    </source>
</evidence>